<dbReference type="SUPFAM" id="SSF53720">
    <property type="entry name" value="ALDH-like"/>
    <property type="match status" value="1"/>
</dbReference>
<dbReference type="FunFam" id="3.40.605.10:FF:000007">
    <property type="entry name" value="NAD/NADP-dependent betaine aldehyde dehydrogenase"/>
    <property type="match status" value="1"/>
</dbReference>
<dbReference type="Gene3D" id="3.40.309.10">
    <property type="entry name" value="Aldehyde Dehydrogenase, Chain A, domain 2"/>
    <property type="match status" value="1"/>
</dbReference>
<organism evidence="5">
    <name type="scientific">freshwater metagenome</name>
    <dbReference type="NCBI Taxonomy" id="449393"/>
    <lineage>
        <taxon>unclassified sequences</taxon>
        <taxon>metagenomes</taxon>
        <taxon>ecological metagenomes</taxon>
    </lineage>
</organism>
<evidence type="ECO:0000313" key="11">
    <source>
        <dbReference type="EMBL" id="CAB5072569.1"/>
    </source>
</evidence>
<dbReference type="Gene3D" id="3.40.605.10">
    <property type="entry name" value="Aldehyde Dehydrogenase, Chain A, domain 1"/>
    <property type="match status" value="1"/>
</dbReference>
<dbReference type="EMBL" id="CAEZXY010000001">
    <property type="protein sequence ID" value="CAB4692202.1"/>
    <property type="molecule type" value="Genomic_DNA"/>
</dbReference>
<dbReference type="AlphaFoldDB" id="A0A6J5YKA1"/>
<comment type="similarity">
    <text evidence="1">Belongs to the aldehyde dehydrogenase family.</text>
</comment>
<dbReference type="EMBL" id="CAEZVC010000001">
    <property type="protein sequence ID" value="CAB4610795.1"/>
    <property type="molecule type" value="Genomic_DNA"/>
</dbReference>
<dbReference type="InterPro" id="IPR015590">
    <property type="entry name" value="Aldehyde_DH_dom"/>
</dbReference>
<dbReference type="GO" id="GO:0016620">
    <property type="term" value="F:oxidoreductase activity, acting on the aldehyde or oxo group of donors, NAD or NADP as acceptor"/>
    <property type="evidence" value="ECO:0007669"/>
    <property type="project" value="InterPro"/>
</dbReference>
<keyword evidence="2" id="KW-0560">Oxidoreductase</keyword>
<dbReference type="InterPro" id="IPR016162">
    <property type="entry name" value="Ald_DH_N"/>
</dbReference>
<dbReference type="EMBL" id="CAEZTY010000001">
    <property type="protein sequence ID" value="CAB4574403.1"/>
    <property type="molecule type" value="Genomic_DNA"/>
</dbReference>
<evidence type="ECO:0000313" key="10">
    <source>
        <dbReference type="EMBL" id="CAB4938657.1"/>
    </source>
</evidence>
<sequence length="494" mass="51499">MTIDAEQHRRLAEQLLTDAHLVIGDSRTSSASGGSHRHVNPTTGREQADVPLAGPSEIDDAVASAREAFQIWRRWRPDERRDALLRLAALVLRDGPTIGSVLTLEAGVPSAVAGGLPRRAADYLSYYAGYADKLEGSVIPIFPENAFDYTTLEPLGVIGIISTWNGGISSIARKAGAALAVGNTVVVKPMELAPFSVIRFAELAIEAGLPPGVVNVVPGAADAGEALCGHPGVNKISFTGGLETARAILAVAARNITPVVLELGGKSGNIIFPDADLAAAGQFSGSVCMSMAGQGCVYPTRLIVHEDVHDEILERVVAVAAALPFGDPLASTTVVGPVISEGHRDRIMGMIDRARSDASGQIVLGGERGSGELADGFFIRPTIIDGVASDAYIAQEEVFGPVLSVMTFSDEEEAIALANDTPYGLAGYVHTNDLRRAHRVAGALDAGYVSLNSFAALPASAPFGGFGLSGVGKEGGRQGLLEFVRTKNIYLGMG</sequence>
<dbReference type="EMBL" id="CAFBRD010000001">
    <property type="protein sequence ID" value="CAB5072569.1"/>
    <property type="molecule type" value="Genomic_DNA"/>
</dbReference>
<evidence type="ECO:0000313" key="5">
    <source>
        <dbReference type="EMBL" id="CAB4329407.1"/>
    </source>
</evidence>
<evidence type="ECO:0000313" key="7">
    <source>
        <dbReference type="EMBL" id="CAB4574403.1"/>
    </source>
</evidence>
<evidence type="ECO:0000256" key="3">
    <source>
        <dbReference type="SAM" id="MobiDB-lite"/>
    </source>
</evidence>
<evidence type="ECO:0000313" key="9">
    <source>
        <dbReference type="EMBL" id="CAB4692202.1"/>
    </source>
</evidence>
<protein>
    <submittedName>
        <fullName evidence="5">Unannotated protein</fullName>
    </submittedName>
</protein>
<dbReference type="FunFam" id="3.40.309.10:FF:000012">
    <property type="entry name" value="Betaine aldehyde dehydrogenase"/>
    <property type="match status" value="1"/>
</dbReference>
<feature type="domain" description="Aldehyde dehydrogenase" evidence="4">
    <location>
        <begin position="34"/>
        <end position="489"/>
    </location>
</feature>
<evidence type="ECO:0000256" key="1">
    <source>
        <dbReference type="ARBA" id="ARBA00009986"/>
    </source>
</evidence>
<gene>
    <name evidence="7" type="ORF">UFOPK1762_00037</name>
    <name evidence="8" type="ORF">UFOPK1906_00016</name>
    <name evidence="9" type="ORF">UFOPK2624_00043</name>
    <name evidence="5" type="ORF">UFOPK3331_00031</name>
    <name evidence="10" type="ORF">UFOPK3785_00021</name>
    <name evidence="6" type="ORF">UFOPK4201_02158</name>
    <name evidence="11" type="ORF">UFOPK4371_00031</name>
</gene>
<reference evidence="5" key="1">
    <citation type="submission" date="2020-05" db="EMBL/GenBank/DDBJ databases">
        <authorList>
            <person name="Chiriac C."/>
            <person name="Salcher M."/>
            <person name="Ghai R."/>
            <person name="Kavagutti S V."/>
        </authorList>
    </citation>
    <scope>NUCLEOTIDE SEQUENCE</scope>
</reference>
<evidence type="ECO:0000313" key="8">
    <source>
        <dbReference type="EMBL" id="CAB4610795.1"/>
    </source>
</evidence>
<dbReference type="EMBL" id="CAFBNJ010000001">
    <property type="protein sequence ID" value="CAB4938657.1"/>
    <property type="molecule type" value="Genomic_DNA"/>
</dbReference>
<dbReference type="Pfam" id="PF00171">
    <property type="entry name" value="Aldedh"/>
    <property type="match status" value="1"/>
</dbReference>
<evidence type="ECO:0000313" key="6">
    <source>
        <dbReference type="EMBL" id="CAB4373104.1"/>
    </source>
</evidence>
<feature type="region of interest" description="Disordered" evidence="3">
    <location>
        <begin position="26"/>
        <end position="52"/>
    </location>
</feature>
<dbReference type="InterPro" id="IPR016163">
    <property type="entry name" value="Ald_DH_C"/>
</dbReference>
<evidence type="ECO:0000256" key="2">
    <source>
        <dbReference type="ARBA" id="ARBA00023002"/>
    </source>
</evidence>
<dbReference type="EMBL" id="CAESAL010000001">
    <property type="protein sequence ID" value="CAB4329407.1"/>
    <property type="molecule type" value="Genomic_DNA"/>
</dbReference>
<dbReference type="PANTHER" id="PTHR11699">
    <property type="entry name" value="ALDEHYDE DEHYDROGENASE-RELATED"/>
    <property type="match status" value="1"/>
</dbReference>
<name>A0A6J5YKA1_9ZZZZ</name>
<evidence type="ECO:0000259" key="4">
    <source>
        <dbReference type="Pfam" id="PF00171"/>
    </source>
</evidence>
<proteinExistence type="inferred from homology"/>
<dbReference type="EMBL" id="CAEUNJ010000166">
    <property type="protein sequence ID" value="CAB4373104.1"/>
    <property type="molecule type" value="Genomic_DNA"/>
</dbReference>
<accession>A0A6J5YKA1</accession>
<dbReference type="InterPro" id="IPR016161">
    <property type="entry name" value="Ald_DH/histidinol_DH"/>
</dbReference>